<dbReference type="AlphaFoldDB" id="A0A4U6TSW8"/>
<name>A0A4U6TSW8_SETVI</name>
<dbReference type="EMBL" id="CM016558">
    <property type="protein sequence ID" value="TKW05781.1"/>
    <property type="molecule type" value="Genomic_DNA"/>
</dbReference>
<evidence type="ECO:0000313" key="2">
    <source>
        <dbReference type="EMBL" id="TKW05781.1"/>
    </source>
</evidence>
<accession>A0A4U6TSW8</accession>
<keyword evidence="1" id="KW-0732">Signal</keyword>
<protein>
    <submittedName>
        <fullName evidence="2">Uncharacterized protein</fullName>
    </submittedName>
</protein>
<feature type="signal peptide" evidence="1">
    <location>
        <begin position="1"/>
        <end position="17"/>
    </location>
</feature>
<feature type="chain" id="PRO_5020801258" evidence="1">
    <location>
        <begin position="18"/>
        <end position="55"/>
    </location>
</feature>
<evidence type="ECO:0000256" key="1">
    <source>
        <dbReference type="SAM" id="SignalP"/>
    </source>
</evidence>
<keyword evidence="3" id="KW-1185">Reference proteome</keyword>
<dbReference type="Gramene" id="TKW05781">
    <property type="protein sequence ID" value="TKW05781"/>
    <property type="gene ID" value="SEVIR_7G198950v2"/>
</dbReference>
<dbReference type="Proteomes" id="UP000298652">
    <property type="component" value="Chromosome 7"/>
</dbReference>
<reference evidence="2" key="1">
    <citation type="submission" date="2019-03" db="EMBL/GenBank/DDBJ databases">
        <title>WGS assembly of Setaria viridis.</title>
        <authorList>
            <person name="Huang P."/>
            <person name="Jenkins J."/>
            <person name="Grimwood J."/>
            <person name="Barry K."/>
            <person name="Healey A."/>
            <person name="Mamidi S."/>
            <person name="Sreedasyam A."/>
            <person name="Shu S."/>
            <person name="Feldman M."/>
            <person name="Wu J."/>
            <person name="Yu Y."/>
            <person name="Chen C."/>
            <person name="Johnson J."/>
            <person name="Rokhsar D."/>
            <person name="Baxter I."/>
            <person name="Schmutz J."/>
            <person name="Brutnell T."/>
            <person name="Kellogg E."/>
        </authorList>
    </citation>
    <scope>NUCLEOTIDE SEQUENCE [LARGE SCALE GENOMIC DNA]</scope>
</reference>
<evidence type="ECO:0000313" key="3">
    <source>
        <dbReference type="Proteomes" id="UP000298652"/>
    </source>
</evidence>
<proteinExistence type="predicted"/>
<organism evidence="2 3">
    <name type="scientific">Setaria viridis</name>
    <name type="common">Green bristlegrass</name>
    <name type="synonym">Setaria italica subsp. viridis</name>
    <dbReference type="NCBI Taxonomy" id="4556"/>
    <lineage>
        <taxon>Eukaryota</taxon>
        <taxon>Viridiplantae</taxon>
        <taxon>Streptophyta</taxon>
        <taxon>Embryophyta</taxon>
        <taxon>Tracheophyta</taxon>
        <taxon>Spermatophyta</taxon>
        <taxon>Magnoliopsida</taxon>
        <taxon>Liliopsida</taxon>
        <taxon>Poales</taxon>
        <taxon>Poaceae</taxon>
        <taxon>PACMAD clade</taxon>
        <taxon>Panicoideae</taxon>
        <taxon>Panicodae</taxon>
        <taxon>Paniceae</taxon>
        <taxon>Cenchrinae</taxon>
        <taxon>Setaria</taxon>
    </lineage>
</organism>
<sequence length="55" mass="5932">MRFFSCVLCALHADADALVDGLTRAGSHWGSGQLERGACIFMGQVATLYIYLSHA</sequence>
<gene>
    <name evidence="2" type="ORF">SEVIR_7G198950v2</name>
</gene>